<proteinExistence type="predicted"/>
<dbReference type="Pfam" id="PF03659">
    <property type="entry name" value="Glyco_hydro_71"/>
    <property type="match status" value="1"/>
</dbReference>
<dbReference type="Proteomes" id="UP001215151">
    <property type="component" value="Unassembled WGS sequence"/>
</dbReference>
<name>A0AAD7U1W6_9APHY</name>
<dbReference type="CDD" id="cd11577">
    <property type="entry name" value="GH71"/>
    <property type="match status" value="1"/>
</dbReference>
<dbReference type="InterPro" id="IPR005197">
    <property type="entry name" value="Glyco_hydro_71"/>
</dbReference>
<accession>A0AAD7U1W6</accession>
<dbReference type="GO" id="GO:0051118">
    <property type="term" value="F:glucan endo-1,3-alpha-glucosidase activity"/>
    <property type="evidence" value="ECO:0007669"/>
    <property type="project" value="InterPro"/>
</dbReference>
<evidence type="ECO:0000313" key="2">
    <source>
        <dbReference type="Proteomes" id="UP001215151"/>
    </source>
</evidence>
<sequence>MQTQNMNGPESDKKLVVAHFMVGNTFPYTIDDWREDIQLAVAHGIDAFALNIGVERWQRESVAQCYAAALEIQAPFGLFLSFDMCSLSGTCREDVAVLRGYIAAFARHPNQLLYRGKMLVSTFAGQDSLFGHDTLHEAWQFVKETLEEIAPVHLIPSFFIDPRRYPTIPATDGYFNWNGGWPIHLTVDSPREDVVKAKLDTDRHHLHHLGGRTFMAAVSPWFFTHYGPESWNKNWIYRGDDWLYVRRWEQLIETRDQIDIVQIISWNDFGESHYIGPIKGAQPNSHAWVDGFPHTAWLDLTRYFARAFKVGAYPPIERDRIYMWARPHLREADAVDDPVGRPKHWQLTDDTIWVVILATEPAEVRVWARDDRPARTFSVGKGLSKLSYPMEVGGGMGAQIIRDGMVVAECAPSKDEFVVQERPKTYNFNAFVAMSS</sequence>
<organism evidence="1 2">
    <name type="scientific">Trametes cubensis</name>
    <dbReference type="NCBI Taxonomy" id="1111947"/>
    <lineage>
        <taxon>Eukaryota</taxon>
        <taxon>Fungi</taxon>
        <taxon>Dikarya</taxon>
        <taxon>Basidiomycota</taxon>
        <taxon>Agaricomycotina</taxon>
        <taxon>Agaricomycetes</taxon>
        <taxon>Polyporales</taxon>
        <taxon>Polyporaceae</taxon>
        <taxon>Trametes</taxon>
    </lineage>
</organism>
<reference evidence="1" key="1">
    <citation type="submission" date="2022-11" db="EMBL/GenBank/DDBJ databases">
        <title>Genome Sequence of Cubamyces cubensis.</title>
        <authorList>
            <person name="Buettner E."/>
        </authorList>
    </citation>
    <scope>NUCLEOTIDE SEQUENCE</scope>
    <source>
        <strain evidence="1">MPL-01</strain>
    </source>
</reference>
<dbReference type="EMBL" id="JAPEVG010000039">
    <property type="protein sequence ID" value="KAJ8490149.1"/>
    <property type="molecule type" value="Genomic_DNA"/>
</dbReference>
<protein>
    <recommendedName>
        <fullName evidence="3">Glycoside hydrolase family 71 protein</fullName>
    </recommendedName>
</protein>
<dbReference type="AlphaFoldDB" id="A0AAD7U1W6"/>
<keyword evidence="2" id="KW-1185">Reference proteome</keyword>
<gene>
    <name evidence="1" type="ORF">ONZ51_g2477</name>
</gene>
<dbReference type="Gene3D" id="3.20.20.80">
    <property type="entry name" value="Glycosidases"/>
    <property type="match status" value="1"/>
</dbReference>
<comment type="caution">
    <text evidence="1">The sequence shown here is derived from an EMBL/GenBank/DDBJ whole genome shotgun (WGS) entry which is preliminary data.</text>
</comment>
<evidence type="ECO:0008006" key="3">
    <source>
        <dbReference type="Google" id="ProtNLM"/>
    </source>
</evidence>
<evidence type="ECO:0000313" key="1">
    <source>
        <dbReference type="EMBL" id="KAJ8490149.1"/>
    </source>
</evidence>